<dbReference type="Pfam" id="PF00004">
    <property type="entry name" value="AAA"/>
    <property type="match status" value="2"/>
</dbReference>
<keyword evidence="4" id="KW-0547">Nucleotide-binding</keyword>
<name>A0AAE0NN98_9PEZI</name>
<keyword evidence="7" id="KW-0067">ATP-binding</keyword>
<evidence type="ECO:0000256" key="10">
    <source>
        <dbReference type="ARBA" id="ARBA00023136"/>
    </source>
</evidence>
<evidence type="ECO:0000256" key="5">
    <source>
        <dbReference type="ARBA" id="ARBA00022792"/>
    </source>
</evidence>
<evidence type="ECO:0000256" key="12">
    <source>
        <dbReference type="SAM" id="MobiDB-lite"/>
    </source>
</evidence>
<feature type="compositionally biased region" description="Basic and acidic residues" evidence="12">
    <location>
        <begin position="564"/>
        <end position="615"/>
    </location>
</feature>
<gene>
    <name evidence="16" type="ORF">B0T24DRAFT_87460</name>
</gene>
<keyword evidence="17" id="KW-1185">Reference proteome</keyword>
<evidence type="ECO:0000256" key="7">
    <source>
        <dbReference type="ARBA" id="ARBA00022840"/>
    </source>
</evidence>
<dbReference type="Pfam" id="PF08740">
    <property type="entry name" value="BCS1_N"/>
    <property type="match status" value="1"/>
</dbReference>
<evidence type="ECO:0000256" key="13">
    <source>
        <dbReference type="SAM" id="Phobius"/>
    </source>
</evidence>
<dbReference type="AlphaFoldDB" id="A0AAE0NN98"/>
<dbReference type="PANTHER" id="PTHR23070">
    <property type="entry name" value="BCS1 AAA-TYPE ATPASE"/>
    <property type="match status" value="1"/>
</dbReference>
<evidence type="ECO:0000256" key="9">
    <source>
        <dbReference type="ARBA" id="ARBA00023128"/>
    </source>
</evidence>
<dbReference type="PROSITE" id="PS00674">
    <property type="entry name" value="AAA"/>
    <property type="match status" value="1"/>
</dbReference>
<dbReference type="Gene3D" id="3.40.50.300">
    <property type="entry name" value="P-loop containing nucleotide triphosphate hydrolases"/>
    <property type="match status" value="1"/>
</dbReference>
<evidence type="ECO:0000256" key="3">
    <source>
        <dbReference type="ARBA" id="ARBA00022692"/>
    </source>
</evidence>
<feature type="domain" description="AAA+ ATPase" evidence="14">
    <location>
        <begin position="298"/>
        <end position="460"/>
    </location>
</feature>
<dbReference type="EMBL" id="JAULSN010000001">
    <property type="protein sequence ID" value="KAK3384479.1"/>
    <property type="molecule type" value="Genomic_DNA"/>
</dbReference>
<feature type="compositionally biased region" description="Basic and acidic residues" evidence="12">
    <location>
        <begin position="367"/>
        <end position="376"/>
    </location>
</feature>
<proteinExistence type="inferred from homology"/>
<evidence type="ECO:0000256" key="8">
    <source>
        <dbReference type="ARBA" id="ARBA00022989"/>
    </source>
</evidence>
<evidence type="ECO:0000313" key="16">
    <source>
        <dbReference type="EMBL" id="KAK3384479.1"/>
    </source>
</evidence>
<dbReference type="SUPFAM" id="SSF52540">
    <property type="entry name" value="P-loop containing nucleoside triphosphate hydrolases"/>
    <property type="match status" value="1"/>
</dbReference>
<dbReference type="InterPro" id="IPR003593">
    <property type="entry name" value="AAA+_ATPase"/>
</dbReference>
<dbReference type="Pfam" id="PF25426">
    <property type="entry name" value="AAA_lid_BCS1"/>
    <property type="match status" value="1"/>
</dbReference>
<feature type="compositionally biased region" description="Basic and acidic residues" evidence="12">
    <location>
        <begin position="690"/>
        <end position="711"/>
    </location>
</feature>
<feature type="compositionally biased region" description="Basic residues" evidence="12">
    <location>
        <begin position="616"/>
        <end position="633"/>
    </location>
</feature>
<evidence type="ECO:0000259" key="15">
    <source>
        <dbReference type="SMART" id="SM01024"/>
    </source>
</evidence>
<dbReference type="SMART" id="SM00382">
    <property type="entry name" value="AAA"/>
    <property type="match status" value="1"/>
</dbReference>
<feature type="compositionally biased region" description="Acidic residues" evidence="12">
    <location>
        <begin position="642"/>
        <end position="656"/>
    </location>
</feature>
<feature type="compositionally biased region" description="Low complexity" evidence="12">
    <location>
        <begin position="712"/>
        <end position="728"/>
    </location>
</feature>
<organism evidence="16 17">
    <name type="scientific">Lasiosphaeria ovina</name>
    <dbReference type="NCBI Taxonomy" id="92902"/>
    <lineage>
        <taxon>Eukaryota</taxon>
        <taxon>Fungi</taxon>
        <taxon>Dikarya</taxon>
        <taxon>Ascomycota</taxon>
        <taxon>Pezizomycotina</taxon>
        <taxon>Sordariomycetes</taxon>
        <taxon>Sordariomycetidae</taxon>
        <taxon>Sordariales</taxon>
        <taxon>Lasiosphaeriaceae</taxon>
        <taxon>Lasiosphaeria</taxon>
    </lineage>
</organism>
<dbReference type="GO" id="GO:0005743">
    <property type="term" value="C:mitochondrial inner membrane"/>
    <property type="evidence" value="ECO:0007669"/>
    <property type="project" value="UniProtKB-SubCell"/>
</dbReference>
<evidence type="ECO:0000259" key="14">
    <source>
        <dbReference type="SMART" id="SM00382"/>
    </source>
</evidence>
<protein>
    <submittedName>
        <fullName evidence="16">BCS1 N terminal-domain-containing protein</fullName>
    </submittedName>
</protein>
<feature type="region of interest" description="Disordered" evidence="12">
    <location>
        <begin position="564"/>
        <end position="750"/>
    </location>
</feature>
<dbReference type="GO" id="GO:0005524">
    <property type="term" value="F:ATP binding"/>
    <property type="evidence" value="ECO:0007669"/>
    <property type="project" value="UniProtKB-KW"/>
</dbReference>
<comment type="similarity">
    <text evidence="2">Belongs to the AAA ATPase family. BCS1 subfamily.</text>
</comment>
<dbReference type="InterPro" id="IPR027417">
    <property type="entry name" value="P-loop_NTPase"/>
</dbReference>
<evidence type="ECO:0000256" key="4">
    <source>
        <dbReference type="ARBA" id="ARBA00022741"/>
    </source>
</evidence>
<dbReference type="InterPro" id="IPR014851">
    <property type="entry name" value="BCS1_N"/>
</dbReference>
<comment type="catalytic activity">
    <reaction evidence="11">
        <text>ATP + H2O = ADP + phosphate + H(+)</text>
        <dbReference type="Rhea" id="RHEA:13065"/>
        <dbReference type="ChEBI" id="CHEBI:15377"/>
        <dbReference type="ChEBI" id="CHEBI:15378"/>
        <dbReference type="ChEBI" id="CHEBI:30616"/>
        <dbReference type="ChEBI" id="CHEBI:43474"/>
        <dbReference type="ChEBI" id="CHEBI:456216"/>
    </reaction>
    <physiologicalReaction direction="left-to-right" evidence="11">
        <dbReference type="Rhea" id="RHEA:13066"/>
    </physiologicalReaction>
</comment>
<evidence type="ECO:0000256" key="2">
    <source>
        <dbReference type="ARBA" id="ARBA00007448"/>
    </source>
</evidence>
<evidence type="ECO:0000256" key="1">
    <source>
        <dbReference type="ARBA" id="ARBA00004434"/>
    </source>
</evidence>
<dbReference type="InterPro" id="IPR003959">
    <property type="entry name" value="ATPase_AAA_core"/>
</dbReference>
<dbReference type="SMART" id="SM01024">
    <property type="entry name" value="BCS1_N"/>
    <property type="match status" value="1"/>
</dbReference>
<dbReference type="InterPro" id="IPR050747">
    <property type="entry name" value="Mitochondrial_chaperone_BCS1"/>
</dbReference>
<evidence type="ECO:0000313" key="17">
    <source>
        <dbReference type="Proteomes" id="UP001287356"/>
    </source>
</evidence>
<evidence type="ECO:0000256" key="6">
    <source>
        <dbReference type="ARBA" id="ARBA00022801"/>
    </source>
</evidence>
<reference evidence="16" key="1">
    <citation type="journal article" date="2023" name="Mol. Phylogenet. Evol.">
        <title>Genome-scale phylogeny and comparative genomics of the fungal order Sordariales.</title>
        <authorList>
            <person name="Hensen N."/>
            <person name="Bonometti L."/>
            <person name="Westerberg I."/>
            <person name="Brannstrom I.O."/>
            <person name="Guillou S."/>
            <person name="Cros-Aarteil S."/>
            <person name="Calhoun S."/>
            <person name="Haridas S."/>
            <person name="Kuo A."/>
            <person name="Mondo S."/>
            <person name="Pangilinan J."/>
            <person name="Riley R."/>
            <person name="LaButti K."/>
            <person name="Andreopoulos B."/>
            <person name="Lipzen A."/>
            <person name="Chen C."/>
            <person name="Yan M."/>
            <person name="Daum C."/>
            <person name="Ng V."/>
            <person name="Clum A."/>
            <person name="Steindorff A."/>
            <person name="Ohm R.A."/>
            <person name="Martin F."/>
            <person name="Silar P."/>
            <person name="Natvig D.O."/>
            <person name="Lalanne C."/>
            <person name="Gautier V."/>
            <person name="Ament-Velasquez S.L."/>
            <person name="Kruys A."/>
            <person name="Hutchinson M.I."/>
            <person name="Powell A.J."/>
            <person name="Barry K."/>
            <person name="Miller A.N."/>
            <person name="Grigoriev I.V."/>
            <person name="Debuchy R."/>
            <person name="Gladieux P."/>
            <person name="Hiltunen Thoren M."/>
            <person name="Johannesson H."/>
        </authorList>
    </citation>
    <scope>NUCLEOTIDE SEQUENCE</scope>
    <source>
        <strain evidence="16">CBS 958.72</strain>
    </source>
</reference>
<dbReference type="InterPro" id="IPR057495">
    <property type="entry name" value="AAA_lid_BCS1"/>
</dbReference>
<dbReference type="GO" id="GO:0016887">
    <property type="term" value="F:ATP hydrolysis activity"/>
    <property type="evidence" value="ECO:0007669"/>
    <property type="project" value="InterPro"/>
</dbReference>
<dbReference type="InterPro" id="IPR003960">
    <property type="entry name" value="ATPase_AAA_CS"/>
</dbReference>
<reference evidence="16" key="2">
    <citation type="submission" date="2023-06" db="EMBL/GenBank/DDBJ databases">
        <authorList>
            <consortium name="Lawrence Berkeley National Laboratory"/>
            <person name="Haridas S."/>
            <person name="Hensen N."/>
            <person name="Bonometti L."/>
            <person name="Westerberg I."/>
            <person name="Brannstrom I.O."/>
            <person name="Guillou S."/>
            <person name="Cros-Aarteil S."/>
            <person name="Calhoun S."/>
            <person name="Kuo A."/>
            <person name="Mondo S."/>
            <person name="Pangilinan J."/>
            <person name="Riley R."/>
            <person name="Labutti K."/>
            <person name="Andreopoulos B."/>
            <person name="Lipzen A."/>
            <person name="Chen C."/>
            <person name="Yanf M."/>
            <person name="Daum C."/>
            <person name="Ng V."/>
            <person name="Clum A."/>
            <person name="Steindorff A."/>
            <person name="Ohm R."/>
            <person name="Martin F."/>
            <person name="Silar P."/>
            <person name="Natvig D."/>
            <person name="Lalanne C."/>
            <person name="Gautier V."/>
            <person name="Ament-Velasquez S.L."/>
            <person name="Kruys A."/>
            <person name="Hutchinson M.I."/>
            <person name="Powell A.J."/>
            <person name="Barry K."/>
            <person name="Miller A.N."/>
            <person name="Grigoriev I.V."/>
            <person name="Debuchy R."/>
            <person name="Gladieux P."/>
            <person name="Thoren M.H."/>
            <person name="Johannesson H."/>
        </authorList>
    </citation>
    <scope>NUCLEOTIDE SEQUENCE</scope>
    <source>
        <strain evidence="16">CBS 958.72</strain>
    </source>
</reference>
<keyword evidence="3 13" id="KW-0812">Transmembrane</keyword>
<keyword evidence="6" id="KW-0378">Hydrolase</keyword>
<evidence type="ECO:0000256" key="11">
    <source>
        <dbReference type="ARBA" id="ARBA00048778"/>
    </source>
</evidence>
<keyword evidence="9" id="KW-0496">Mitochondrion</keyword>
<feature type="region of interest" description="Disordered" evidence="12">
    <location>
        <begin position="762"/>
        <end position="784"/>
    </location>
</feature>
<comment type="subcellular location">
    <subcellularLocation>
        <location evidence="1">Mitochondrion inner membrane</location>
        <topology evidence="1">Single-pass membrane protein</topology>
    </subcellularLocation>
</comment>
<feature type="transmembrane region" description="Helical" evidence="13">
    <location>
        <begin position="58"/>
        <end position="78"/>
    </location>
</feature>
<accession>A0AAE0NN98</accession>
<keyword evidence="10 13" id="KW-0472">Membrane</keyword>
<keyword evidence="8 13" id="KW-1133">Transmembrane helix</keyword>
<feature type="domain" description="BCS1 N-terminal" evidence="15">
    <location>
        <begin position="66"/>
        <end position="265"/>
    </location>
</feature>
<comment type="caution">
    <text evidence="16">The sequence shown here is derived from an EMBL/GenBank/DDBJ whole genome shotgun (WGS) entry which is preliminary data.</text>
</comment>
<dbReference type="Proteomes" id="UP001287356">
    <property type="component" value="Unassembled WGS sequence"/>
</dbReference>
<sequence>MGLLEALTMAADSTVPTGGAASAIPTMAAPPQAVLLDFFFPGFSMFSNAVQKYLHIDLNLYIPLVLLCGAFTFIWRYFSEYFWGLAESHLMSVVDIRTDDEIYNMLMAWVASQRFAQGARRFVVNTNLNSRSWFLWRYDDDDGDDFGSDDDPTATTDSKKKKALAYTPTFGSHWFWYKNRLLIFRRIQNQQQASFLVASEREEISISCFGRNPWVLKELLHEARLAYLKRDEAKTLIYRGTTKSGSTDATWQRCMARTSRPFSTVILNDKVKTDLIDDVTDYLNPATRRWYSNRGIPYRRGYLLYGPPGTGKSSLSLALAGFFKMRIYIVSLSSVSASEENLASLFAELPRRCVVLLEDIDTAGLTHTREDAKNDTPSEDGADADEPPKRKVNKNGTPAAPVQTPPIGRLSLSGLLNILDGVASQEGRVLIMTTNHLEKLDKALIRPGRVDMIVKFDRADSQMIESIFRAIFAPLEGDDAPPSKVHGEKVVRFNPEDEQKKANDAAEATRKRDEIVAKVERLSVEFSAKIPAHEFSPAELQGYLLKNKRKPEAAVEGAEQWVLDTRKEKKEKELKEAEDKREAEEKAKKEVEEAKKKEEEEKKKEEEDKDTDGKTKTKKELKKSRKSRRRSGSKKSAGSDASDSDSDSDSSEDDSDSASGSDSEAEKKKKKKKKSKMEKTKKEKAKKEKVKKDEIKKPEETKKTEETKEETNPTAEATATAAAATPAAVDDKTKPAEEDAAASKPKLEVPTVTIDAVKVKDDVIVDANSPGAKTPGGDSGYGSH</sequence>
<feature type="region of interest" description="Disordered" evidence="12">
    <location>
        <begin position="367"/>
        <end position="404"/>
    </location>
</feature>
<keyword evidence="5" id="KW-0999">Mitochondrion inner membrane</keyword>